<dbReference type="GO" id="GO:0006952">
    <property type="term" value="P:defense response"/>
    <property type="evidence" value="ECO:0007669"/>
    <property type="project" value="UniProtKB-KW"/>
</dbReference>
<dbReference type="InterPro" id="IPR051758">
    <property type="entry name" value="ERF/AP2-like"/>
</dbReference>
<accession>A0AAW2QFX8</accession>
<feature type="compositionally biased region" description="Basic and acidic residues" evidence="10">
    <location>
        <begin position="211"/>
        <end position="230"/>
    </location>
</feature>
<evidence type="ECO:0000256" key="9">
    <source>
        <dbReference type="ARBA" id="ARBA00024343"/>
    </source>
</evidence>
<protein>
    <submittedName>
        <fullName evidence="12">Ethylene-responsive transcription factor</fullName>
    </submittedName>
</protein>
<organism evidence="12">
    <name type="scientific">Sesamum radiatum</name>
    <name type="common">Black benniseed</name>
    <dbReference type="NCBI Taxonomy" id="300843"/>
    <lineage>
        <taxon>Eukaryota</taxon>
        <taxon>Viridiplantae</taxon>
        <taxon>Streptophyta</taxon>
        <taxon>Embryophyta</taxon>
        <taxon>Tracheophyta</taxon>
        <taxon>Spermatophyta</taxon>
        <taxon>Magnoliopsida</taxon>
        <taxon>eudicotyledons</taxon>
        <taxon>Gunneridae</taxon>
        <taxon>Pentapetalae</taxon>
        <taxon>asterids</taxon>
        <taxon>lamiids</taxon>
        <taxon>Lamiales</taxon>
        <taxon>Pedaliaceae</taxon>
        <taxon>Sesamum</taxon>
    </lineage>
</organism>
<comment type="subcellular location">
    <subcellularLocation>
        <location evidence="1">Nucleus</location>
    </subcellularLocation>
</comment>
<dbReference type="GO" id="GO:0003700">
    <property type="term" value="F:DNA-binding transcription factor activity"/>
    <property type="evidence" value="ECO:0007669"/>
    <property type="project" value="InterPro"/>
</dbReference>
<feature type="compositionally biased region" description="Low complexity" evidence="10">
    <location>
        <begin position="198"/>
        <end position="207"/>
    </location>
</feature>
<dbReference type="CDD" id="cd00018">
    <property type="entry name" value="AP2"/>
    <property type="match status" value="1"/>
</dbReference>
<reference evidence="12" key="1">
    <citation type="submission" date="2020-06" db="EMBL/GenBank/DDBJ databases">
        <authorList>
            <person name="Li T."/>
            <person name="Hu X."/>
            <person name="Zhang T."/>
            <person name="Song X."/>
            <person name="Zhang H."/>
            <person name="Dai N."/>
            <person name="Sheng W."/>
            <person name="Hou X."/>
            <person name="Wei L."/>
        </authorList>
    </citation>
    <scope>NUCLEOTIDE SEQUENCE</scope>
    <source>
        <strain evidence="12">G02</strain>
        <tissue evidence="12">Leaf</tissue>
    </source>
</reference>
<dbReference type="PANTHER" id="PTHR31657">
    <property type="entry name" value="ETHYLENE-RESPONSIVE TRANSCRIPTION FACTOR ERF061"/>
    <property type="match status" value="1"/>
</dbReference>
<dbReference type="GO" id="GO:0005634">
    <property type="term" value="C:nucleus"/>
    <property type="evidence" value="ECO:0007669"/>
    <property type="project" value="UniProtKB-SubCell"/>
</dbReference>
<name>A0AAW2QFX8_SESRA</name>
<dbReference type="GO" id="GO:0000976">
    <property type="term" value="F:transcription cis-regulatory region binding"/>
    <property type="evidence" value="ECO:0007669"/>
    <property type="project" value="UniProtKB-ARBA"/>
</dbReference>
<dbReference type="InterPro" id="IPR001471">
    <property type="entry name" value="AP2/ERF_dom"/>
</dbReference>
<comment type="caution">
    <text evidence="12">The sequence shown here is derived from an EMBL/GenBank/DDBJ whole genome shotgun (WGS) entry which is preliminary data.</text>
</comment>
<keyword evidence="5" id="KW-0238">DNA-binding</keyword>
<evidence type="ECO:0000259" key="11">
    <source>
        <dbReference type="PROSITE" id="PS51032"/>
    </source>
</evidence>
<keyword evidence="6" id="KW-0010">Activator</keyword>
<proteinExistence type="inferred from homology"/>
<evidence type="ECO:0000256" key="4">
    <source>
        <dbReference type="ARBA" id="ARBA00023015"/>
    </source>
</evidence>
<evidence type="ECO:0000256" key="2">
    <source>
        <dbReference type="ARBA" id="ARBA00022745"/>
    </source>
</evidence>
<dbReference type="PANTHER" id="PTHR31657:SF40">
    <property type="entry name" value="ETHYLENE-RESPONSIVE TRANSCRIPTION FACTOR ERF062"/>
    <property type="match status" value="1"/>
</dbReference>
<dbReference type="InterPro" id="IPR036955">
    <property type="entry name" value="AP2/ERF_dom_sf"/>
</dbReference>
<keyword evidence="2" id="KW-0936">Ethylene signaling pathway</keyword>
<keyword evidence="3" id="KW-0611">Plant defense</keyword>
<sequence length="262" mass="28861">MANKFPKAESLTQEQHLRPSSPDGMAAESALFHPPPNILACLNSTSTANDVVSCTTSSTMFKQLPHHITSLPADEVFRPTEQQPQQPTEISLPVFITREALPGVRQRHWGKWVAEIRLPRNRTRVWLGTFDTAEDAAFAYDTAAYILRGDYAHLNFPHLKHQIRASSMSNNTAALLEAKLKAISQGIVAQKKADDTKSSSSEPESLSGKTAKKEWGLEFEKEGSEIKKSSDGMASDADAVQLSRMPSLDMDVIWDALLVSDS</sequence>
<keyword evidence="4" id="KW-0805">Transcription regulation</keyword>
<evidence type="ECO:0000256" key="7">
    <source>
        <dbReference type="ARBA" id="ARBA00023163"/>
    </source>
</evidence>
<keyword evidence="8" id="KW-0539">Nucleus</keyword>
<keyword evidence="7" id="KW-0804">Transcription</keyword>
<evidence type="ECO:0000256" key="1">
    <source>
        <dbReference type="ARBA" id="ARBA00004123"/>
    </source>
</evidence>
<dbReference type="AlphaFoldDB" id="A0AAW2QFX8"/>
<feature type="region of interest" description="Disordered" evidence="10">
    <location>
        <begin position="1"/>
        <end position="30"/>
    </location>
</feature>
<dbReference type="GO" id="GO:0009873">
    <property type="term" value="P:ethylene-activated signaling pathway"/>
    <property type="evidence" value="ECO:0007669"/>
    <property type="project" value="UniProtKB-KW"/>
</dbReference>
<evidence type="ECO:0000256" key="8">
    <source>
        <dbReference type="ARBA" id="ARBA00023242"/>
    </source>
</evidence>
<dbReference type="EMBL" id="JACGWJ010000015">
    <property type="protein sequence ID" value="KAL0366747.1"/>
    <property type="molecule type" value="Genomic_DNA"/>
</dbReference>
<dbReference type="SUPFAM" id="SSF54171">
    <property type="entry name" value="DNA-binding domain"/>
    <property type="match status" value="1"/>
</dbReference>
<evidence type="ECO:0000256" key="5">
    <source>
        <dbReference type="ARBA" id="ARBA00023125"/>
    </source>
</evidence>
<feature type="domain" description="AP2/ERF" evidence="11">
    <location>
        <begin position="100"/>
        <end position="157"/>
    </location>
</feature>
<reference evidence="12" key="2">
    <citation type="journal article" date="2024" name="Plant">
        <title>Genomic evolution and insights into agronomic trait innovations of Sesamum species.</title>
        <authorList>
            <person name="Miao H."/>
            <person name="Wang L."/>
            <person name="Qu L."/>
            <person name="Liu H."/>
            <person name="Sun Y."/>
            <person name="Le M."/>
            <person name="Wang Q."/>
            <person name="Wei S."/>
            <person name="Zheng Y."/>
            <person name="Lin W."/>
            <person name="Duan Y."/>
            <person name="Cao H."/>
            <person name="Xiong S."/>
            <person name="Wang X."/>
            <person name="Wei L."/>
            <person name="Li C."/>
            <person name="Ma Q."/>
            <person name="Ju M."/>
            <person name="Zhao R."/>
            <person name="Li G."/>
            <person name="Mu C."/>
            <person name="Tian Q."/>
            <person name="Mei H."/>
            <person name="Zhang T."/>
            <person name="Gao T."/>
            <person name="Zhang H."/>
        </authorList>
    </citation>
    <scope>NUCLEOTIDE SEQUENCE</scope>
    <source>
        <strain evidence="12">G02</strain>
    </source>
</reference>
<gene>
    <name evidence="12" type="ORF">Sradi_3564800</name>
</gene>
<comment type="similarity">
    <text evidence="9">Belongs to the AP2/ERF transcription factor family. ERF subfamily.</text>
</comment>
<feature type="region of interest" description="Disordered" evidence="10">
    <location>
        <begin position="191"/>
        <end position="238"/>
    </location>
</feature>
<dbReference type="SMART" id="SM00380">
    <property type="entry name" value="AP2"/>
    <property type="match status" value="1"/>
</dbReference>
<evidence type="ECO:0000256" key="6">
    <source>
        <dbReference type="ARBA" id="ARBA00023159"/>
    </source>
</evidence>
<dbReference type="Pfam" id="PF00847">
    <property type="entry name" value="AP2"/>
    <property type="match status" value="1"/>
</dbReference>
<dbReference type="Gene3D" id="3.30.730.10">
    <property type="entry name" value="AP2/ERF domain"/>
    <property type="match status" value="1"/>
</dbReference>
<evidence type="ECO:0000256" key="10">
    <source>
        <dbReference type="SAM" id="MobiDB-lite"/>
    </source>
</evidence>
<evidence type="ECO:0000256" key="3">
    <source>
        <dbReference type="ARBA" id="ARBA00022821"/>
    </source>
</evidence>
<dbReference type="FunFam" id="3.30.730.10:FF:000001">
    <property type="entry name" value="Ethylene-responsive transcription factor 2"/>
    <property type="match status" value="1"/>
</dbReference>
<dbReference type="PROSITE" id="PS51032">
    <property type="entry name" value="AP2_ERF"/>
    <property type="match status" value="1"/>
</dbReference>
<dbReference type="InterPro" id="IPR016177">
    <property type="entry name" value="DNA-bd_dom_sf"/>
</dbReference>
<dbReference type="PRINTS" id="PR00367">
    <property type="entry name" value="ETHRSPELEMNT"/>
</dbReference>
<evidence type="ECO:0000313" key="12">
    <source>
        <dbReference type="EMBL" id="KAL0366747.1"/>
    </source>
</evidence>